<accession>A0ABX0YBU6</accession>
<reference evidence="1 2" key="1">
    <citation type="submission" date="2020-03" db="EMBL/GenBank/DDBJ databases">
        <authorList>
            <person name="Wang L."/>
            <person name="He N."/>
            <person name="Li Y."/>
            <person name="Fang Y."/>
            <person name="Zhang F."/>
        </authorList>
    </citation>
    <scope>NUCLEOTIDE SEQUENCE [LARGE SCALE GENOMIC DNA]</scope>
    <source>
        <strain evidence="2">hsmgli-8</strain>
    </source>
</reference>
<dbReference type="RefSeq" id="WP_168080839.1">
    <property type="nucleotide sequence ID" value="NZ_JAAVJI010000001.1"/>
</dbReference>
<evidence type="ECO:0000313" key="1">
    <source>
        <dbReference type="EMBL" id="NJO99567.1"/>
    </source>
</evidence>
<keyword evidence="2" id="KW-1185">Reference proteome</keyword>
<evidence type="ECO:0000313" key="2">
    <source>
        <dbReference type="Proteomes" id="UP000746535"/>
    </source>
</evidence>
<dbReference type="Proteomes" id="UP000746535">
    <property type="component" value="Unassembled WGS sequence"/>
</dbReference>
<gene>
    <name evidence="1" type="ORF">HBH25_01625</name>
</gene>
<dbReference type="EMBL" id="JAAVJI010000001">
    <property type="protein sequence ID" value="NJO99567.1"/>
    <property type="molecule type" value="Genomic_DNA"/>
</dbReference>
<sequence>MTQRAETLQIGQPVLGRLKELALREREDTGVFISVEHASPSVLKAFLDSLDLWRRMYAEQATAVQNRDTIGQLVELLVPDAPATSAQLRQAHMLAKAKRAVLESGDWVTAHHLAELAELSAANPSSQPNKWKRDGRIFAIRHGGIDYFPLYGLDETSSHRPLPVLKDILSVLSPLKDGWAMAYWFMSINGWLGGKRPQDLLRTAPEHVLAAAHEEVAGITHG</sequence>
<organism evidence="1 2">
    <name type="scientific">Pseudomonas quercus</name>
    <dbReference type="NCBI Taxonomy" id="2722792"/>
    <lineage>
        <taxon>Bacteria</taxon>
        <taxon>Pseudomonadati</taxon>
        <taxon>Pseudomonadota</taxon>
        <taxon>Gammaproteobacteria</taxon>
        <taxon>Pseudomonadales</taxon>
        <taxon>Pseudomonadaceae</taxon>
        <taxon>Pseudomonas</taxon>
    </lineage>
</organism>
<evidence type="ECO:0008006" key="3">
    <source>
        <dbReference type="Google" id="ProtNLM"/>
    </source>
</evidence>
<comment type="caution">
    <text evidence="1">The sequence shown here is derived from an EMBL/GenBank/DDBJ whole genome shotgun (WGS) entry which is preliminary data.</text>
</comment>
<name>A0ABX0YBU6_9PSED</name>
<proteinExistence type="predicted"/>
<protein>
    <recommendedName>
        <fullName evidence="3">Antitoxin Xre/MbcA/ParS-like toxin-binding domain-containing protein</fullName>
    </recommendedName>
</protein>